<dbReference type="CDD" id="cd02223">
    <property type="entry name" value="cupin_Bh2720-like"/>
    <property type="match status" value="1"/>
</dbReference>
<dbReference type="PANTHER" id="PTHR43346:SF1">
    <property type="entry name" value="QUERCETIN 2,3-DIOXYGENASE-RELATED"/>
    <property type="match status" value="1"/>
</dbReference>
<dbReference type="InterPro" id="IPR014710">
    <property type="entry name" value="RmlC-like_jellyroll"/>
</dbReference>
<evidence type="ECO:0000313" key="2">
    <source>
        <dbReference type="EMBL" id="KKR99696.1"/>
    </source>
</evidence>
<proteinExistence type="predicted"/>
<gene>
    <name evidence="2" type="ORF">UU50_C0003G0001</name>
</gene>
<dbReference type="Gene3D" id="2.60.120.10">
    <property type="entry name" value="Jelly Rolls"/>
    <property type="match status" value="1"/>
</dbReference>
<dbReference type="EMBL" id="LCAW01000003">
    <property type="protein sequence ID" value="KKR99696.1"/>
    <property type="molecule type" value="Genomic_DNA"/>
</dbReference>
<evidence type="ECO:0000313" key="3">
    <source>
        <dbReference type="Proteomes" id="UP000033930"/>
    </source>
</evidence>
<dbReference type="Proteomes" id="UP000033930">
    <property type="component" value="Unassembled WGS sequence"/>
</dbReference>
<name>A0A0G0VJC7_9BACT</name>
<organism evidence="2 3">
    <name type="scientific">Candidatus Uhrbacteria bacterium GW2011_GWC1_41_20</name>
    <dbReference type="NCBI Taxonomy" id="1618983"/>
    <lineage>
        <taxon>Bacteria</taxon>
        <taxon>Candidatus Uhriibacteriota</taxon>
    </lineage>
</organism>
<dbReference type="PANTHER" id="PTHR43346">
    <property type="entry name" value="LIGAND BINDING DOMAIN PROTEIN, PUTATIVE (AFU_ORTHOLOGUE AFUA_6G14370)-RELATED"/>
    <property type="match status" value="1"/>
</dbReference>
<sequence length="120" mass="13424">MKGFHIELEQATLENDNFRKVLYTGPKSQLVLMALLPGQEIGNEVHEDHDQFIRVEEGVGEATIGEDKFELKDGSAIVVPAGAWHNITNTSDHDLMKLYTVYAPPEHPEGTVQKDKPQND</sequence>
<accession>A0A0G0VJC7</accession>
<dbReference type="InterPro" id="IPR052538">
    <property type="entry name" value="Flavonoid_dioxygenase-like"/>
</dbReference>
<protein>
    <recommendedName>
        <fullName evidence="1">Cupin type-2 domain-containing protein</fullName>
    </recommendedName>
</protein>
<dbReference type="InterPro" id="IPR013096">
    <property type="entry name" value="Cupin_2"/>
</dbReference>
<dbReference type="AlphaFoldDB" id="A0A0G0VJC7"/>
<dbReference type="Pfam" id="PF07883">
    <property type="entry name" value="Cupin_2"/>
    <property type="match status" value="1"/>
</dbReference>
<dbReference type="InterPro" id="IPR011051">
    <property type="entry name" value="RmlC_Cupin_sf"/>
</dbReference>
<evidence type="ECO:0000259" key="1">
    <source>
        <dbReference type="Pfam" id="PF07883"/>
    </source>
</evidence>
<feature type="domain" description="Cupin type-2" evidence="1">
    <location>
        <begin position="32"/>
        <end position="101"/>
    </location>
</feature>
<dbReference type="SUPFAM" id="SSF51182">
    <property type="entry name" value="RmlC-like cupins"/>
    <property type="match status" value="1"/>
</dbReference>
<reference evidence="2 3" key="1">
    <citation type="journal article" date="2015" name="Nature">
        <title>rRNA introns, odd ribosomes, and small enigmatic genomes across a large radiation of phyla.</title>
        <authorList>
            <person name="Brown C.T."/>
            <person name="Hug L.A."/>
            <person name="Thomas B.C."/>
            <person name="Sharon I."/>
            <person name="Castelle C.J."/>
            <person name="Singh A."/>
            <person name="Wilkins M.J."/>
            <person name="Williams K.H."/>
            <person name="Banfield J.F."/>
        </authorList>
    </citation>
    <scope>NUCLEOTIDE SEQUENCE [LARGE SCALE GENOMIC DNA]</scope>
</reference>
<comment type="caution">
    <text evidence="2">The sequence shown here is derived from an EMBL/GenBank/DDBJ whole genome shotgun (WGS) entry which is preliminary data.</text>
</comment>